<evidence type="ECO:0000313" key="2">
    <source>
        <dbReference type="Proteomes" id="UP000886833"/>
    </source>
</evidence>
<comment type="caution">
    <text evidence="1">The sequence shown here is derived from an EMBL/GenBank/DDBJ whole genome shotgun (WGS) entry which is preliminary data.</text>
</comment>
<dbReference type="AlphaFoldDB" id="A0A9D1GBL4"/>
<reference evidence="1" key="1">
    <citation type="submission" date="2020-10" db="EMBL/GenBank/DDBJ databases">
        <authorList>
            <person name="Gilroy R."/>
        </authorList>
    </citation>
    <scope>NUCLEOTIDE SEQUENCE</scope>
    <source>
        <strain evidence="1">CHK195-26880</strain>
    </source>
</reference>
<accession>A0A9D1GBL4</accession>
<reference evidence="1" key="2">
    <citation type="journal article" date="2021" name="PeerJ">
        <title>Extensive microbial diversity within the chicken gut microbiome revealed by metagenomics and culture.</title>
        <authorList>
            <person name="Gilroy R."/>
            <person name="Ravi A."/>
            <person name="Getino M."/>
            <person name="Pursley I."/>
            <person name="Horton D.L."/>
            <person name="Alikhan N.F."/>
            <person name="Baker D."/>
            <person name="Gharbi K."/>
            <person name="Hall N."/>
            <person name="Watson M."/>
            <person name="Adriaenssens E.M."/>
            <person name="Foster-Nyarko E."/>
            <person name="Jarju S."/>
            <person name="Secka A."/>
            <person name="Antonio M."/>
            <person name="Oren A."/>
            <person name="Chaudhuri R.R."/>
            <person name="La Ragione R."/>
            <person name="Hildebrand F."/>
            <person name="Pallen M.J."/>
        </authorList>
    </citation>
    <scope>NUCLEOTIDE SEQUENCE</scope>
    <source>
        <strain evidence="1">CHK195-26880</strain>
    </source>
</reference>
<name>A0A9D1GBL4_9FIRM</name>
<protein>
    <submittedName>
        <fullName evidence="1">Uncharacterized protein</fullName>
    </submittedName>
</protein>
<dbReference type="Proteomes" id="UP000886833">
    <property type="component" value="Unassembled WGS sequence"/>
</dbReference>
<organism evidence="1 2">
    <name type="scientific">Candidatus Onthousia faecipullorum</name>
    <dbReference type="NCBI Taxonomy" id="2840887"/>
    <lineage>
        <taxon>Bacteria</taxon>
        <taxon>Bacillati</taxon>
        <taxon>Bacillota</taxon>
        <taxon>Bacilli</taxon>
        <taxon>Candidatus Onthousia</taxon>
    </lineage>
</organism>
<dbReference type="EMBL" id="DVKQ01000064">
    <property type="protein sequence ID" value="HIT37838.1"/>
    <property type="molecule type" value="Genomic_DNA"/>
</dbReference>
<evidence type="ECO:0000313" key="1">
    <source>
        <dbReference type="EMBL" id="HIT37838.1"/>
    </source>
</evidence>
<gene>
    <name evidence="1" type="ORF">IAB59_05135</name>
</gene>
<sequence>MTIEDVYRYMISGYFGVMEMDSYKLKEYVLADIKQYIKDYMEENPSKNFNLDEEVENIKNNVSVKTKLQDALLVLNKMDNAPMDLILDIKHRLKTIK</sequence>
<proteinExistence type="predicted"/>